<gene>
    <name evidence="1" type="ORF">OGATHE_004767</name>
</gene>
<comment type="caution">
    <text evidence="1">The sequence shown here is derived from an EMBL/GenBank/DDBJ whole genome shotgun (WGS) entry which is preliminary data.</text>
</comment>
<proteinExistence type="predicted"/>
<accession>A0A9P8P1E1</accession>
<protein>
    <submittedName>
        <fullName evidence="1">Uncharacterized protein</fullName>
    </submittedName>
</protein>
<dbReference type="AlphaFoldDB" id="A0A9P8P1E1"/>
<reference evidence="1" key="1">
    <citation type="journal article" date="2021" name="Open Biol.">
        <title>Shared evolutionary footprints suggest mitochondrial oxidative damage underlies multiple complex I losses in fungi.</title>
        <authorList>
            <person name="Schikora-Tamarit M.A."/>
            <person name="Marcet-Houben M."/>
            <person name="Nosek J."/>
            <person name="Gabaldon T."/>
        </authorList>
    </citation>
    <scope>NUCLEOTIDE SEQUENCE</scope>
    <source>
        <strain evidence="1">NCAIM Y.01608</strain>
    </source>
</reference>
<evidence type="ECO:0000313" key="1">
    <source>
        <dbReference type="EMBL" id="KAH3663191.1"/>
    </source>
</evidence>
<organism evidence="1 2">
    <name type="scientific">Ogataea polymorpha</name>
    <dbReference type="NCBI Taxonomy" id="460523"/>
    <lineage>
        <taxon>Eukaryota</taxon>
        <taxon>Fungi</taxon>
        <taxon>Dikarya</taxon>
        <taxon>Ascomycota</taxon>
        <taxon>Saccharomycotina</taxon>
        <taxon>Pichiomycetes</taxon>
        <taxon>Pichiales</taxon>
        <taxon>Pichiaceae</taxon>
        <taxon>Ogataea</taxon>
    </lineage>
</organism>
<sequence>MVGTDGLLRFSTPVSIFAGDSGFSSDEVGESWLSVPGRILIGFKIDAIDWSSEVAFLTLVAMVRILMNESVMSLRTFLCSPKLVCDSFTPTMELNLRMSDRSSL</sequence>
<name>A0A9P8P1E1_9ASCO</name>
<keyword evidence="2" id="KW-1185">Reference proteome</keyword>
<dbReference type="EMBL" id="JAEUBD010001266">
    <property type="protein sequence ID" value="KAH3663191.1"/>
    <property type="molecule type" value="Genomic_DNA"/>
</dbReference>
<evidence type="ECO:0000313" key="2">
    <source>
        <dbReference type="Proteomes" id="UP000788993"/>
    </source>
</evidence>
<dbReference type="Proteomes" id="UP000788993">
    <property type="component" value="Unassembled WGS sequence"/>
</dbReference>
<reference evidence="1" key="2">
    <citation type="submission" date="2021-01" db="EMBL/GenBank/DDBJ databases">
        <authorList>
            <person name="Schikora-Tamarit M.A."/>
        </authorList>
    </citation>
    <scope>NUCLEOTIDE SEQUENCE</scope>
    <source>
        <strain evidence="1">NCAIM Y.01608</strain>
    </source>
</reference>